<evidence type="ECO:0000256" key="5">
    <source>
        <dbReference type="ARBA" id="ARBA00022989"/>
    </source>
</evidence>
<evidence type="ECO:0000256" key="3">
    <source>
        <dbReference type="ARBA" id="ARBA00022475"/>
    </source>
</evidence>
<dbReference type="RefSeq" id="WP_133530288.1">
    <property type="nucleotide sequence ID" value="NZ_SNXX01000009.1"/>
</dbReference>
<feature type="transmembrane region" description="Helical" evidence="7">
    <location>
        <begin position="187"/>
        <end position="211"/>
    </location>
</feature>
<dbReference type="InterPro" id="IPR004776">
    <property type="entry name" value="Mem_transp_PIN-like"/>
</dbReference>
<dbReference type="Proteomes" id="UP000295176">
    <property type="component" value="Unassembled WGS sequence"/>
</dbReference>
<dbReference type="GO" id="GO:0016020">
    <property type="term" value="C:membrane"/>
    <property type="evidence" value="ECO:0007669"/>
    <property type="project" value="UniProtKB-SubCell"/>
</dbReference>
<keyword evidence="4 7" id="KW-0812">Transmembrane</keyword>
<evidence type="ECO:0000313" key="9">
    <source>
        <dbReference type="Proteomes" id="UP000295176"/>
    </source>
</evidence>
<feature type="transmembrane region" description="Helical" evidence="7">
    <location>
        <begin position="92"/>
        <end position="111"/>
    </location>
</feature>
<accession>A0A4R6S7F2</accession>
<dbReference type="Pfam" id="PF03547">
    <property type="entry name" value="Mem_trans"/>
    <property type="match status" value="1"/>
</dbReference>
<feature type="transmembrane region" description="Helical" evidence="7">
    <location>
        <begin position="223"/>
        <end position="244"/>
    </location>
</feature>
<evidence type="ECO:0000256" key="4">
    <source>
        <dbReference type="ARBA" id="ARBA00022692"/>
    </source>
</evidence>
<feature type="transmembrane region" description="Helical" evidence="7">
    <location>
        <begin position="284"/>
        <end position="303"/>
    </location>
</feature>
<evidence type="ECO:0000256" key="1">
    <source>
        <dbReference type="ARBA" id="ARBA00004141"/>
    </source>
</evidence>
<feature type="transmembrane region" description="Helical" evidence="7">
    <location>
        <begin position="123"/>
        <end position="145"/>
    </location>
</feature>
<evidence type="ECO:0000256" key="2">
    <source>
        <dbReference type="ARBA" id="ARBA00022448"/>
    </source>
</evidence>
<evidence type="ECO:0008006" key="10">
    <source>
        <dbReference type="Google" id="ProtNLM"/>
    </source>
</evidence>
<feature type="transmembrane region" description="Helical" evidence="7">
    <location>
        <begin position="157"/>
        <end position="181"/>
    </location>
</feature>
<dbReference type="PANTHER" id="PTHR36838:SF3">
    <property type="entry name" value="TRANSPORTER AUXIN EFFLUX CARRIER EC FAMILY"/>
    <property type="match status" value="1"/>
</dbReference>
<reference evidence="8 9" key="1">
    <citation type="submission" date="2019-03" db="EMBL/GenBank/DDBJ databases">
        <title>Subsurface microbial communities from deep shales in Ohio and West Virginia, USA.</title>
        <authorList>
            <person name="Wrighton K."/>
        </authorList>
    </citation>
    <scope>NUCLEOTIDE SEQUENCE [LARGE SCALE GENOMIC DNA]</scope>
    <source>
        <strain evidence="8 9">MSL 7</strain>
    </source>
</reference>
<gene>
    <name evidence="8" type="ORF">C7957_10998</name>
</gene>
<keyword evidence="6 7" id="KW-0472">Membrane</keyword>
<evidence type="ECO:0000256" key="7">
    <source>
        <dbReference type="SAM" id="Phobius"/>
    </source>
</evidence>
<evidence type="ECO:0000256" key="6">
    <source>
        <dbReference type="ARBA" id="ARBA00023136"/>
    </source>
</evidence>
<feature type="transmembrane region" description="Helical" evidence="7">
    <location>
        <begin position="6"/>
        <end position="22"/>
    </location>
</feature>
<dbReference type="GO" id="GO:0055085">
    <property type="term" value="P:transmembrane transport"/>
    <property type="evidence" value="ECO:0007669"/>
    <property type="project" value="InterPro"/>
</dbReference>
<keyword evidence="2" id="KW-0813">Transport</keyword>
<evidence type="ECO:0000313" key="8">
    <source>
        <dbReference type="EMBL" id="TDP95323.1"/>
    </source>
</evidence>
<organism evidence="8 9">
    <name type="scientific">Halanaerobium saccharolyticum</name>
    <dbReference type="NCBI Taxonomy" id="43595"/>
    <lineage>
        <taxon>Bacteria</taxon>
        <taxon>Bacillati</taxon>
        <taxon>Bacillota</taxon>
        <taxon>Clostridia</taxon>
        <taxon>Halanaerobiales</taxon>
        <taxon>Halanaerobiaceae</taxon>
        <taxon>Halanaerobium</taxon>
    </lineage>
</organism>
<dbReference type="EMBL" id="SNXX01000009">
    <property type="protein sequence ID" value="TDP95323.1"/>
    <property type="molecule type" value="Genomic_DNA"/>
</dbReference>
<proteinExistence type="predicted"/>
<name>A0A4R6S7F2_9FIRM</name>
<feature type="transmembrane region" description="Helical" evidence="7">
    <location>
        <begin position="250"/>
        <end position="272"/>
    </location>
</feature>
<feature type="transmembrane region" description="Helical" evidence="7">
    <location>
        <begin position="61"/>
        <end position="80"/>
    </location>
</feature>
<sequence>MNQINFTFLISLSIILITYLFKKVSIIDQKDGDSLVKIVMNITLPSLIIIVFSNIELNLNLIFLPLICILFGILSWLLAGKLLKNLPRYNKGSLLISLLGFNIGLFAYPFVENIWGTRGLQYIAFFDMGNAVIIFGLTYIVASFYSDQESEFSLGLIFKKLITFIPLMSYFLALALSLTGINFSNTIVYSILDKFAAINGPLVLMILGLYLDFSLEKSEIKEIFKVVSFKYILGLIIGVSLYFIVPFGKLYRAVILISLIMPTGMAVIPYSLENNLNLKLSASIVNLTNIISFTLLWIVFNFLPI</sequence>
<comment type="caution">
    <text evidence="8">The sequence shown here is derived from an EMBL/GenBank/DDBJ whole genome shotgun (WGS) entry which is preliminary data.</text>
</comment>
<keyword evidence="3" id="KW-1003">Cell membrane</keyword>
<dbReference type="PANTHER" id="PTHR36838">
    <property type="entry name" value="AUXIN EFFLUX CARRIER FAMILY PROTEIN"/>
    <property type="match status" value="1"/>
</dbReference>
<comment type="subcellular location">
    <subcellularLocation>
        <location evidence="1">Membrane</location>
        <topology evidence="1">Multi-pass membrane protein</topology>
    </subcellularLocation>
</comment>
<keyword evidence="5 7" id="KW-1133">Transmembrane helix</keyword>
<dbReference type="AlphaFoldDB" id="A0A4R6S7F2"/>
<protein>
    <recommendedName>
        <fullName evidence="10">Transporter</fullName>
    </recommendedName>
</protein>